<dbReference type="CDD" id="cd06581">
    <property type="entry name" value="TM_PBP1_LivM_like"/>
    <property type="match status" value="1"/>
</dbReference>
<keyword evidence="5 12" id="KW-0812">Transmembrane</keyword>
<dbReference type="EMBL" id="CP000249">
    <property type="protein sequence ID" value="ABD12810.1"/>
    <property type="molecule type" value="Genomic_DNA"/>
</dbReference>
<dbReference type="Proteomes" id="UP000001937">
    <property type="component" value="Chromosome"/>
</dbReference>
<dbReference type="InterPro" id="IPR001851">
    <property type="entry name" value="ABC_transp_permease"/>
</dbReference>
<dbReference type="Pfam" id="PF02653">
    <property type="entry name" value="BPD_transp_2"/>
    <property type="match status" value="2"/>
</dbReference>
<dbReference type="Gene3D" id="3.40.50.300">
    <property type="entry name" value="P-loop containing nucleotide triphosphate hydrolases"/>
    <property type="match status" value="2"/>
</dbReference>
<feature type="transmembrane region" description="Helical" evidence="12">
    <location>
        <begin position="682"/>
        <end position="702"/>
    </location>
</feature>
<evidence type="ECO:0000256" key="2">
    <source>
        <dbReference type="ARBA" id="ARBA00005417"/>
    </source>
</evidence>
<feature type="transmembrane region" description="Helical" evidence="12">
    <location>
        <begin position="614"/>
        <end position="636"/>
    </location>
</feature>
<dbReference type="GO" id="GO:0015807">
    <property type="term" value="P:L-amino acid transport"/>
    <property type="evidence" value="ECO:0007669"/>
    <property type="project" value="TreeGrafter"/>
</dbReference>
<sequence length="1302" mass="134976">MNDVMGYALLSLGTGALYALVASGVVVIARGAGVLNLAQGALLAWAAYAFHGLHAGWGLPLGLAAPLAVLSTTVIGVVFHLLVMRPLREATSLLRLMATLGLLIILQSLLTLMFAGAVRTSPTVLPTGRITLFDEPVGVSVFVRLAVVAVLVAGLWAVFRFTTVGLAATVAAENLRAAATFGWSADTVAAAAWGAGSALAGLGGVLLAPLQNPLSSANLLLLIVPALAVALVARFRSFPMVLAGGLALGVVEVETQFQLVAEHPWWRGVDRAVPLAVIVFYLAIRGQGIPERGHLAERQPALGSGRVHPRALAVTVAATLAAIWWLLPVDWVDAIDANALWALVILSVVVLVGFTGQLSLAQLAFSGIAALIAGRLVATRGWPLEAAMLVGVAGTAAVGLLFALPALRTRGLQLAVVTLGLGTAVDALLFQRGYHSPAPRSAGSIGSLFGDLASPEGTVVGRQTFLGIELDKVANPRGFATVSVLAFVLVALAVANLRRGRAGRRLIAVRTNERAAAALGISVVGAKLYAFALSAAIAGFGGVLYAFYVYGERGNIDYGGGAFAPFSSIMLIAYAVLGGVGWVSGAFAGATMAAGALATRLGGWVGDLLARLGVLLRVVVAALAGLLGLAAGASLVSAPRPRRRLGAAARYAPWAVAAVAALVAAVFGGWVRDWLAELDRYVPLIGGIVLVVVLSRSGGGMAPENARTARLLHDRVPAAAARRRRRDAARLARLLGAPPAALPAVPAVLSVWGLTVRFGAVTAVRSVDLRVEPGQIVGMIGPNGAGKTTVIDAITGYTPSSVTSVTSMTLGGVRLDRLPAHRRARAGISRSFQNLELFDDLTVIENIQAASDRRDTRAYLTDLLFPRGRPLEPAAVAAVDAFGLRDDLLRTVAELPYGRRRLLAIARAVAARPAVLLLDEPCAGLDESESAEVAGLLRRLADDWGLGILLNEHDMDVVMGVCDRVVVLDAGERIAEGTPERVRDDPRVRVACLGEAAVPARPAVSWTRPAVSWTRRAVSWTRRAVSWTRPAGPSAGGTGDRVADRTDPARFAAGPAVLAARGLSAGYGNGPVVRDLNLEVHAGEVVTLLGPNGAGKTTTLLALAGAIPSAGGEVLLAGAVTTAALHERCRRGLSLVPEERSVIMDLTVRENLRVGRCDPDLALAVFPELAEHLDRRAGLLSGGQQQMVTLARALARRPTVLLADELSLGLAPRVVDRLLAAVRAAADDGLAVILVEQHVRSALSIADRVHVLRHGALAWSGTAAQARADRETLLGAYLSPGRPADSGNGAPSGNGALSGPRA</sequence>
<feature type="transmembrane region" description="Helical" evidence="12">
    <location>
        <begin position="571"/>
        <end position="594"/>
    </location>
</feature>
<feature type="domain" description="ABC transporter" evidence="13">
    <location>
        <begin position="749"/>
        <end position="995"/>
    </location>
</feature>
<feature type="transmembrane region" description="Helical" evidence="12">
    <location>
        <begin position="478"/>
        <end position="497"/>
    </location>
</feature>
<dbReference type="KEGG" id="fra:Francci3_3456"/>
<keyword evidence="3" id="KW-0813">Transport</keyword>
<evidence type="ECO:0000313" key="14">
    <source>
        <dbReference type="EMBL" id="ABD12810.1"/>
    </source>
</evidence>
<keyword evidence="7 14" id="KW-0067">ATP-binding</keyword>
<dbReference type="InterPro" id="IPR017871">
    <property type="entry name" value="ABC_transporter-like_CS"/>
</dbReference>
<comment type="subcellular location">
    <subcellularLocation>
        <location evidence="1">Cell membrane</location>
        <topology evidence="1">Multi-pass membrane protein</topology>
    </subcellularLocation>
</comment>
<dbReference type="PROSITE" id="PS50893">
    <property type="entry name" value="ABC_TRANSPORTER_2"/>
    <property type="match status" value="2"/>
</dbReference>
<dbReference type="SUPFAM" id="SSF52540">
    <property type="entry name" value="P-loop containing nucleoside triphosphate hydrolases"/>
    <property type="match status" value="2"/>
</dbReference>
<feature type="transmembrane region" description="Helical" evidence="12">
    <location>
        <begin position="6"/>
        <end position="28"/>
    </location>
</feature>
<dbReference type="Pfam" id="PF00005">
    <property type="entry name" value="ABC_tran"/>
    <property type="match status" value="2"/>
</dbReference>
<evidence type="ECO:0000256" key="5">
    <source>
        <dbReference type="ARBA" id="ARBA00022692"/>
    </source>
</evidence>
<comment type="similarity">
    <text evidence="2">Belongs to the ABC transporter superfamily.</text>
</comment>
<dbReference type="eggNOG" id="COG0410">
    <property type="taxonomic scope" value="Bacteria"/>
</dbReference>
<dbReference type="GO" id="GO:0015658">
    <property type="term" value="F:branched-chain amino acid transmembrane transporter activity"/>
    <property type="evidence" value="ECO:0007669"/>
    <property type="project" value="InterPro"/>
</dbReference>
<keyword evidence="8" id="KW-0029">Amino-acid transport</keyword>
<protein>
    <recommendedName>
        <fullName evidence="13">ABC transporter domain-containing protein</fullName>
    </recommendedName>
</protein>
<dbReference type="RefSeq" id="WP_011437835.1">
    <property type="nucleotide sequence ID" value="NC_007777.1"/>
</dbReference>
<dbReference type="GO" id="GO:0005524">
    <property type="term" value="F:ATP binding"/>
    <property type="evidence" value="ECO:0007669"/>
    <property type="project" value="UniProtKB-KW"/>
</dbReference>
<keyword evidence="9 12" id="KW-1133">Transmembrane helix</keyword>
<feature type="transmembrane region" description="Helical" evidence="12">
    <location>
        <begin position="96"/>
        <end position="117"/>
    </location>
</feature>
<evidence type="ECO:0000256" key="9">
    <source>
        <dbReference type="ARBA" id="ARBA00022989"/>
    </source>
</evidence>
<feature type="region of interest" description="Disordered" evidence="11">
    <location>
        <begin position="1278"/>
        <end position="1302"/>
    </location>
</feature>
<evidence type="ECO:0000256" key="11">
    <source>
        <dbReference type="SAM" id="MobiDB-lite"/>
    </source>
</evidence>
<proteinExistence type="inferred from homology"/>
<keyword evidence="4" id="KW-1003">Cell membrane</keyword>
<dbReference type="eggNOG" id="COG4177">
    <property type="taxonomic scope" value="Bacteria"/>
</dbReference>
<feature type="transmembrane region" description="Helical" evidence="12">
    <location>
        <begin position="731"/>
        <end position="754"/>
    </location>
</feature>
<evidence type="ECO:0000256" key="10">
    <source>
        <dbReference type="ARBA" id="ARBA00023136"/>
    </source>
</evidence>
<dbReference type="CDD" id="cd03224">
    <property type="entry name" value="ABC_TM1139_LivF_branched"/>
    <property type="match status" value="1"/>
</dbReference>
<feature type="transmembrane region" description="Helical" evidence="12">
    <location>
        <begin position="40"/>
        <end position="57"/>
    </location>
</feature>
<evidence type="ECO:0000256" key="8">
    <source>
        <dbReference type="ARBA" id="ARBA00022970"/>
    </source>
</evidence>
<feature type="transmembrane region" description="Helical" evidence="12">
    <location>
        <begin position="311"/>
        <end position="327"/>
    </location>
</feature>
<dbReference type="STRING" id="106370.Francci3_3456"/>
<evidence type="ECO:0000256" key="4">
    <source>
        <dbReference type="ARBA" id="ARBA00022475"/>
    </source>
</evidence>
<dbReference type="Pfam" id="PF12399">
    <property type="entry name" value="BCA_ABC_TP_C"/>
    <property type="match status" value="1"/>
</dbReference>
<feature type="transmembrane region" description="Helical" evidence="12">
    <location>
        <begin position="339"/>
        <end position="372"/>
    </location>
</feature>
<feature type="transmembrane region" description="Helical" evidence="12">
    <location>
        <begin position="214"/>
        <end position="233"/>
    </location>
</feature>
<feature type="transmembrane region" description="Helical" evidence="12">
    <location>
        <begin position="180"/>
        <end position="208"/>
    </location>
</feature>
<dbReference type="InterPro" id="IPR052156">
    <property type="entry name" value="BCAA_Transport_ATP-bd_LivF"/>
</dbReference>
<dbReference type="InterPro" id="IPR027417">
    <property type="entry name" value="P-loop_NTPase"/>
</dbReference>
<dbReference type="InterPro" id="IPR032823">
    <property type="entry name" value="BCA_ABC_TP_C"/>
</dbReference>
<organism evidence="14 15">
    <name type="scientific">Frankia casuarinae (strain DSM 45818 / CECT 9043 / HFP020203 / CcI3)</name>
    <dbReference type="NCBI Taxonomy" id="106370"/>
    <lineage>
        <taxon>Bacteria</taxon>
        <taxon>Bacillati</taxon>
        <taxon>Actinomycetota</taxon>
        <taxon>Actinomycetes</taxon>
        <taxon>Frankiales</taxon>
        <taxon>Frankiaceae</taxon>
        <taxon>Frankia</taxon>
    </lineage>
</organism>
<keyword evidence="6" id="KW-0547">Nucleotide-binding</keyword>
<dbReference type="InterPro" id="IPR003593">
    <property type="entry name" value="AAA+_ATPase"/>
</dbReference>
<keyword evidence="10 12" id="KW-0472">Membrane</keyword>
<feature type="domain" description="ABC transporter" evidence="13">
    <location>
        <begin position="1058"/>
        <end position="1279"/>
    </location>
</feature>
<dbReference type="eggNOG" id="COG0559">
    <property type="taxonomic scope" value="Bacteria"/>
</dbReference>
<feature type="transmembrane region" description="Helical" evidence="12">
    <location>
        <begin position="137"/>
        <end position="159"/>
    </location>
</feature>
<dbReference type="PROSITE" id="PS00211">
    <property type="entry name" value="ABC_TRANSPORTER_1"/>
    <property type="match status" value="1"/>
</dbReference>
<evidence type="ECO:0000256" key="7">
    <source>
        <dbReference type="ARBA" id="ARBA00022840"/>
    </source>
</evidence>
<reference evidence="14 15" key="1">
    <citation type="journal article" date="2007" name="Genome Res.">
        <title>Genome characteristics of facultatively symbiotic Frankia sp. strains reflect host range and host plant biogeography.</title>
        <authorList>
            <person name="Normand P."/>
            <person name="Lapierre P."/>
            <person name="Tisa L.S."/>
            <person name="Gogarten J.P."/>
            <person name="Alloisio N."/>
            <person name="Bagnarol E."/>
            <person name="Bassi C.A."/>
            <person name="Berry A.M."/>
            <person name="Bickhart D.M."/>
            <person name="Choisne N."/>
            <person name="Couloux A."/>
            <person name="Cournoyer B."/>
            <person name="Cruveiller S."/>
            <person name="Daubin V."/>
            <person name="Demange N."/>
            <person name="Francino M.P."/>
            <person name="Goltsman E."/>
            <person name="Huang Y."/>
            <person name="Kopp O.R."/>
            <person name="Labarre L."/>
            <person name="Lapidus A."/>
            <person name="Lavire C."/>
            <person name="Marechal J."/>
            <person name="Martinez M."/>
            <person name="Mastronunzio J.E."/>
            <person name="Mullin B.C."/>
            <person name="Niemann J."/>
            <person name="Pujic P."/>
            <person name="Rawnsley T."/>
            <person name="Rouy Z."/>
            <person name="Schenowitz C."/>
            <person name="Sellstedt A."/>
            <person name="Tavares F."/>
            <person name="Tomkins J.P."/>
            <person name="Vallenet D."/>
            <person name="Valverde C."/>
            <person name="Wall L.G."/>
            <person name="Wang Y."/>
            <person name="Medigue C."/>
            <person name="Benson D.R."/>
        </authorList>
    </citation>
    <scope>NUCLEOTIDE SEQUENCE [LARGE SCALE GENOMIC DNA]</scope>
    <source>
        <strain evidence="15">DSM 45818 / CECT 9043 / CcI3</strain>
    </source>
</reference>
<dbReference type="InterPro" id="IPR003439">
    <property type="entry name" value="ABC_transporter-like_ATP-bd"/>
</dbReference>
<feature type="transmembrane region" description="Helical" evidence="12">
    <location>
        <begin position="648"/>
        <end position="670"/>
    </location>
</feature>
<dbReference type="GO" id="GO:0016887">
    <property type="term" value="F:ATP hydrolysis activity"/>
    <property type="evidence" value="ECO:0007669"/>
    <property type="project" value="InterPro"/>
</dbReference>
<evidence type="ECO:0000313" key="15">
    <source>
        <dbReference type="Proteomes" id="UP000001937"/>
    </source>
</evidence>
<feature type="transmembrane region" description="Helical" evidence="12">
    <location>
        <begin position="528"/>
        <end position="550"/>
    </location>
</feature>
<evidence type="ECO:0000256" key="3">
    <source>
        <dbReference type="ARBA" id="ARBA00022448"/>
    </source>
</evidence>
<feature type="transmembrane region" description="Helical" evidence="12">
    <location>
        <begin position="384"/>
        <end position="406"/>
    </location>
</feature>
<feature type="transmembrane region" description="Helical" evidence="12">
    <location>
        <begin position="63"/>
        <end position="84"/>
    </location>
</feature>
<dbReference type="GO" id="GO:0005886">
    <property type="term" value="C:plasma membrane"/>
    <property type="evidence" value="ECO:0007669"/>
    <property type="project" value="UniProtKB-SubCell"/>
</dbReference>
<evidence type="ECO:0000256" key="1">
    <source>
        <dbReference type="ARBA" id="ARBA00004651"/>
    </source>
</evidence>
<dbReference type="HOGENOM" id="CLU_006313_4_1_11"/>
<dbReference type="PANTHER" id="PTHR43820">
    <property type="entry name" value="HIGH-AFFINITY BRANCHED-CHAIN AMINO ACID TRANSPORT ATP-BINDING PROTEIN LIVF"/>
    <property type="match status" value="1"/>
</dbReference>
<name>Q2J7D2_FRACC</name>
<gene>
    <name evidence="14" type="ordered locus">Francci3_3456</name>
</gene>
<dbReference type="PANTHER" id="PTHR43820:SF4">
    <property type="entry name" value="HIGH-AFFINITY BRANCHED-CHAIN AMINO ACID TRANSPORT ATP-BINDING PROTEIN LIVF"/>
    <property type="match status" value="1"/>
</dbReference>
<evidence type="ECO:0000256" key="6">
    <source>
        <dbReference type="ARBA" id="ARBA00022741"/>
    </source>
</evidence>
<dbReference type="InterPro" id="IPR043428">
    <property type="entry name" value="LivM-like"/>
</dbReference>
<accession>Q2J7D2</accession>
<evidence type="ECO:0000256" key="12">
    <source>
        <dbReference type="SAM" id="Phobius"/>
    </source>
</evidence>
<dbReference type="CDD" id="cd06582">
    <property type="entry name" value="TM_PBP1_LivH_like"/>
    <property type="match status" value="1"/>
</dbReference>
<dbReference type="SMART" id="SM00382">
    <property type="entry name" value="AAA"/>
    <property type="match status" value="2"/>
</dbReference>
<keyword evidence="15" id="KW-1185">Reference proteome</keyword>
<dbReference type="eggNOG" id="COG0411">
    <property type="taxonomic scope" value="Bacteria"/>
</dbReference>
<evidence type="ECO:0000259" key="13">
    <source>
        <dbReference type="PROSITE" id="PS50893"/>
    </source>
</evidence>